<comment type="similarity">
    <text evidence="2">Belongs to the CDP-alcohol phosphatidyltransferase class-I family.</text>
</comment>
<evidence type="ECO:0000313" key="4">
    <source>
        <dbReference type="EMBL" id="SFM61749.1"/>
    </source>
</evidence>
<keyword evidence="3" id="KW-1133">Transmembrane helix</keyword>
<feature type="transmembrane region" description="Helical" evidence="3">
    <location>
        <begin position="174"/>
        <end position="194"/>
    </location>
</feature>
<keyword evidence="3" id="KW-0812">Transmembrane</keyword>
<dbReference type="Proteomes" id="UP000199611">
    <property type="component" value="Unassembled WGS sequence"/>
</dbReference>
<gene>
    <name evidence="4" type="ORF">SAMN05660836_00869</name>
</gene>
<dbReference type="STRING" id="39841.SAMN05660836_00869"/>
<dbReference type="AlphaFoldDB" id="A0A1I4SB88"/>
<protein>
    <submittedName>
        <fullName evidence="4">CDP-diacylglycerol--glycerol-3-phosphate 3-phosphatidyltransferase</fullName>
    </submittedName>
</protein>
<feature type="transmembrane region" description="Helical" evidence="3">
    <location>
        <begin position="35"/>
        <end position="61"/>
    </location>
</feature>
<accession>A0A1I4SB88</accession>
<dbReference type="Pfam" id="PF01066">
    <property type="entry name" value="CDP-OH_P_transf"/>
    <property type="match status" value="1"/>
</dbReference>
<organism evidence="4 5">
    <name type="scientific">Thermodesulforhabdus norvegica</name>
    <dbReference type="NCBI Taxonomy" id="39841"/>
    <lineage>
        <taxon>Bacteria</taxon>
        <taxon>Pseudomonadati</taxon>
        <taxon>Thermodesulfobacteriota</taxon>
        <taxon>Syntrophobacteria</taxon>
        <taxon>Syntrophobacterales</taxon>
        <taxon>Thermodesulforhabdaceae</taxon>
        <taxon>Thermodesulforhabdus</taxon>
    </lineage>
</organism>
<proteinExistence type="inferred from homology"/>
<dbReference type="Gene3D" id="1.20.120.1760">
    <property type="match status" value="1"/>
</dbReference>
<keyword evidence="5" id="KW-1185">Reference proteome</keyword>
<evidence type="ECO:0000256" key="1">
    <source>
        <dbReference type="ARBA" id="ARBA00022679"/>
    </source>
</evidence>
<keyword evidence="1 2" id="KW-0808">Transferase</keyword>
<dbReference type="PROSITE" id="PS00379">
    <property type="entry name" value="CDP_ALCOHOL_P_TRANSF"/>
    <property type="match status" value="1"/>
</dbReference>
<dbReference type="InterPro" id="IPR043130">
    <property type="entry name" value="CDP-OH_PTrfase_TM_dom"/>
</dbReference>
<dbReference type="GO" id="GO:0016780">
    <property type="term" value="F:phosphotransferase activity, for other substituted phosphate groups"/>
    <property type="evidence" value="ECO:0007669"/>
    <property type="project" value="InterPro"/>
</dbReference>
<name>A0A1I4SB88_9BACT</name>
<dbReference type="EMBL" id="FOUU01000002">
    <property type="protein sequence ID" value="SFM61749.1"/>
    <property type="molecule type" value="Genomic_DNA"/>
</dbReference>
<dbReference type="InterPro" id="IPR000462">
    <property type="entry name" value="CDP-OH_P_trans"/>
</dbReference>
<evidence type="ECO:0000256" key="2">
    <source>
        <dbReference type="RuleBase" id="RU003750"/>
    </source>
</evidence>
<sequence length="205" mass="23172">MLKGSFLETHYYSFLEKTFVPVLVKLKLRPNHLSIMGLISSVISGICFAFSPFWGGVFALLSGLFDTLDGSLARSTGQTKKAGAFLDSVLDRYTELVIFLGIWTYFYRINYHIHLVSLLIILILFGSLMVSYTRARAEGLGEKCMVGAFQRAERIILLGCTGIINLFYPNPGIVFAILWVFLIGTNTTALWRFFHVLRNLKRQGR</sequence>
<evidence type="ECO:0000313" key="5">
    <source>
        <dbReference type="Proteomes" id="UP000199611"/>
    </source>
</evidence>
<feature type="transmembrane region" description="Helical" evidence="3">
    <location>
        <begin position="111"/>
        <end position="132"/>
    </location>
</feature>
<dbReference type="InterPro" id="IPR048254">
    <property type="entry name" value="CDP_ALCOHOL_P_TRANSF_CS"/>
</dbReference>
<dbReference type="RefSeq" id="WP_177193522.1">
    <property type="nucleotide sequence ID" value="NZ_FOUU01000002.1"/>
</dbReference>
<dbReference type="GO" id="GO:0016020">
    <property type="term" value="C:membrane"/>
    <property type="evidence" value="ECO:0007669"/>
    <property type="project" value="InterPro"/>
</dbReference>
<keyword evidence="3" id="KW-0472">Membrane</keyword>
<evidence type="ECO:0000256" key="3">
    <source>
        <dbReference type="SAM" id="Phobius"/>
    </source>
</evidence>
<reference evidence="4 5" key="1">
    <citation type="submission" date="2016-10" db="EMBL/GenBank/DDBJ databases">
        <authorList>
            <person name="de Groot N.N."/>
        </authorList>
    </citation>
    <scope>NUCLEOTIDE SEQUENCE [LARGE SCALE GENOMIC DNA]</scope>
    <source>
        <strain evidence="4 5">DSM 9990</strain>
    </source>
</reference>
<dbReference type="GO" id="GO:0008654">
    <property type="term" value="P:phospholipid biosynthetic process"/>
    <property type="evidence" value="ECO:0007669"/>
    <property type="project" value="InterPro"/>
</dbReference>